<keyword evidence="3" id="KW-1003">Cell membrane</keyword>
<evidence type="ECO:0000256" key="9">
    <source>
        <dbReference type="ARBA" id="ARBA00022963"/>
    </source>
</evidence>
<evidence type="ECO:0000256" key="4">
    <source>
        <dbReference type="ARBA" id="ARBA00022553"/>
    </source>
</evidence>
<evidence type="ECO:0000256" key="6">
    <source>
        <dbReference type="ARBA" id="ARBA00022723"/>
    </source>
</evidence>
<name>A0A4Z1SUD2_GIAMU</name>
<proteinExistence type="predicted"/>
<dbReference type="SUPFAM" id="SSF53474">
    <property type="entry name" value="alpha/beta-Hydrolases"/>
    <property type="match status" value="1"/>
</dbReference>
<keyword evidence="6" id="KW-0479">Metal-binding</keyword>
<dbReference type="CDD" id="cd00519">
    <property type="entry name" value="Lipase_3"/>
    <property type="match status" value="1"/>
</dbReference>
<dbReference type="EC" id="3.1.1.116" evidence="14"/>
<sequence>MAGFGRWSLWNAIRHLRSRRGMTLPTLINGIVQYTRVPLRTLCPLTTYESSLKLDLQEACICSRLATIIYGSAFRIFFEERNGFLARVAGLVLTYTPNLRTTYRKALTREELGRIIELSNVIKGVVLAHSLRCRLKYEPVWVLLADHRRMRFVVVVRGTQDLGDVLIDGEVTPVELLDRYYIHKGMLQAAKYITRTLHPAIERYKETHCARCYTLLITGHSLGAGVAAALGIYLQAFSPQTYEGKIRVVGFGCPAMGSMPFCRDAHPWITNYIYDTDMACRLSVHSVLVLQERIRRLHQSQEEGRRLCSEELSELFHTEMDLYVPGRLVLIQPIGKEGSYPEGNNYYHPEDMYTPAIEIANSAFGGRKEYTMREARQHELGELILNEAGIFDHGAYSHVFKFIEDHNYVPID</sequence>
<evidence type="ECO:0000256" key="14">
    <source>
        <dbReference type="ARBA" id="ARBA00026104"/>
    </source>
</evidence>
<evidence type="ECO:0000256" key="2">
    <source>
        <dbReference type="ARBA" id="ARBA00004651"/>
    </source>
</evidence>
<dbReference type="VEuPathDB" id="GiardiaDB:GMRT_10253"/>
<evidence type="ECO:0000256" key="3">
    <source>
        <dbReference type="ARBA" id="ARBA00022475"/>
    </source>
</evidence>
<evidence type="ECO:0000259" key="15">
    <source>
        <dbReference type="Pfam" id="PF01764"/>
    </source>
</evidence>
<keyword evidence="11" id="KW-0443">Lipid metabolism</keyword>
<comment type="subcellular location">
    <subcellularLocation>
        <location evidence="2">Cell membrane</location>
        <topology evidence="2">Multi-pass membrane protein</topology>
    </subcellularLocation>
</comment>
<dbReference type="GO" id="GO:0016042">
    <property type="term" value="P:lipid catabolic process"/>
    <property type="evidence" value="ECO:0007669"/>
    <property type="project" value="UniProtKB-KW"/>
</dbReference>
<evidence type="ECO:0000256" key="13">
    <source>
        <dbReference type="ARBA" id="ARBA00024531"/>
    </source>
</evidence>
<dbReference type="PANTHER" id="PTHR45792">
    <property type="entry name" value="DIACYLGLYCEROL LIPASE HOMOLOG-RELATED"/>
    <property type="match status" value="1"/>
</dbReference>
<organism evidence="16 17">
    <name type="scientific">Giardia muris</name>
    <dbReference type="NCBI Taxonomy" id="5742"/>
    <lineage>
        <taxon>Eukaryota</taxon>
        <taxon>Metamonada</taxon>
        <taxon>Diplomonadida</taxon>
        <taxon>Hexamitidae</taxon>
        <taxon>Giardiinae</taxon>
        <taxon>Giardia</taxon>
    </lineage>
</organism>
<evidence type="ECO:0000256" key="11">
    <source>
        <dbReference type="ARBA" id="ARBA00023098"/>
    </source>
</evidence>
<keyword evidence="9" id="KW-0442">Lipid degradation</keyword>
<keyword evidence="5" id="KW-0812">Transmembrane</keyword>
<keyword evidence="12" id="KW-0472">Membrane</keyword>
<evidence type="ECO:0000256" key="7">
    <source>
        <dbReference type="ARBA" id="ARBA00022801"/>
    </source>
</evidence>
<dbReference type="Pfam" id="PF01764">
    <property type="entry name" value="Lipase_3"/>
    <property type="match status" value="1"/>
</dbReference>
<evidence type="ECO:0000256" key="8">
    <source>
        <dbReference type="ARBA" id="ARBA00022837"/>
    </source>
</evidence>
<comment type="caution">
    <text evidence="16">The sequence shown here is derived from an EMBL/GenBank/DDBJ whole genome shotgun (WGS) entry which is preliminary data.</text>
</comment>
<keyword evidence="10" id="KW-1133">Transmembrane helix</keyword>
<evidence type="ECO:0000256" key="1">
    <source>
        <dbReference type="ARBA" id="ARBA00001913"/>
    </source>
</evidence>
<evidence type="ECO:0000313" key="16">
    <source>
        <dbReference type="EMBL" id="TNJ29454.1"/>
    </source>
</evidence>
<accession>A0A4Z1SUD2</accession>
<dbReference type="InterPro" id="IPR029058">
    <property type="entry name" value="AB_hydrolase_fold"/>
</dbReference>
<gene>
    <name evidence="16" type="ORF">GMRT_10253</name>
</gene>
<evidence type="ECO:0000313" key="17">
    <source>
        <dbReference type="Proteomes" id="UP000315496"/>
    </source>
</evidence>
<evidence type="ECO:0000256" key="10">
    <source>
        <dbReference type="ARBA" id="ARBA00022989"/>
    </source>
</evidence>
<evidence type="ECO:0000256" key="12">
    <source>
        <dbReference type="ARBA" id="ARBA00023136"/>
    </source>
</evidence>
<keyword evidence="8" id="KW-0106">Calcium</keyword>
<dbReference type="EMBL" id="VDLU01000001">
    <property type="protein sequence ID" value="TNJ29454.1"/>
    <property type="molecule type" value="Genomic_DNA"/>
</dbReference>
<dbReference type="InterPro" id="IPR002921">
    <property type="entry name" value="Fungal_lipase-type"/>
</dbReference>
<protein>
    <recommendedName>
        <fullName evidence="14">sn-1-specific diacylglycerol lipase</fullName>
        <ecNumber evidence="14">3.1.1.116</ecNumber>
    </recommendedName>
</protein>
<feature type="domain" description="Fungal lipase-type" evidence="15">
    <location>
        <begin position="153"/>
        <end position="282"/>
    </location>
</feature>
<dbReference type="InterPro" id="IPR052214">
    <property type="entry name" value="DAG_Lipase-Related"/>
</dbReference>
<evidence type="ECO:0000256" key="5">
    <source>
        <dbReference type="ARBA" id="ARBA00022692"/>
    </source>
</evidence>
<comment type="cofactor">
    <cofactor evidence="1">
        <name>Ca(2+)</name>
        <dbReference type="ChEBI" id="CHEBI:29108"/>
    </cofactor>
</comment>
<dbReference type="GO" id="GO:0046872">
    <property type="term" value="F:metal ion binding"/>
    <property type="evidence" value="ECO:0007669"/>
    <property type="project" value="UniProtKB-KW"/>
</dbReference>
<dbReference type="PANTHER" id="PTHR45792:SF8">
    <property type="entry name" value="DIACYLGLYCEROL LIPASE-ALPHA"/>
    <property type="match status" value="1"/>
</dbReference>
<dbReference type="Proteomes" id="UP000315496">
    <property type="component" value="Chromosome 1"/>
</dbReference>
<dbReference type="OrthoDB" id="438440at2759"/>
<keyword evidence="17" id="KW-1185">Reference proteome</keyword>
<dbReference type="GO" id="GO:0016298">
    <property type="term" value="F:lipase activity"/>
    <property type="evidence" value="ECO:0007669"/>
    <property type="project" value="TreeGrafter"/>
</dbReference>
<keyword evidence="4" id="KW-0597">Phosphoprotein</keyword>
<reference evidence="16 17" key="1">
    <citation type="submission" date="2019-05" db="EMBL/GenBank/DDBJ databases">
        <title>The compact genome of Giardia muris reveals important steps in the evolution of intestinal protozoan parasites.</title>
        <authorList>
            <person name="Xu F."/>
            <person name="Jimenez-Gonzalez A."/>
            <person name="Einarsson E."/>
            <person name="Astvaldsson A."/>
            <person name="Peirasmaki D."/>
            <person name="Eckmann L."/>
            <person name="Andersson J.O."/>
            <person name="Svard S.G."/>
            <person name="Jerlstrom-Hultqvist J."/>
        </authorList>
    </citation>
    <scope>NUCLEOTIDE SEQUENCE [LARGE SCALE GENOMIC DNA]</scope>
    <source>
        <strain evidence="16 17">Roberts-Thomson</strain>
    </source>
</reference>
<keyword evidence="7" id="KW-0378">Hydrolase</keyword>
<comment type="catalytic activity">
    <reaction evidence="13">
        <text>a 1,2-diacyl-sn-glycerol + H2O = a 2-acylglycerol + a fatty acid + H(+)</text>
        <dbReference type="Rhea" id="RHEA:33275"/>
        <dbReference type="ChEBI" id="CHEBI:15377"/>
        <dbReference type="ChEBI" id="CHEBI:15378"/>
        <dbReference type="ChEBI" id="CHEBI:17389"/>
        <dbReference type="ChEBI" id="CHEBI:17815"/>
        <dbReference type="ChEBI" id="CHEBI:28868"/>
        <dbReference type="EC" id="3.1.1.116"/>
    </reaction>
    <physiologicalReaction direction="left-to-right" evidence="13">
        <dbReference type="Rhea" id="RHEA:33276"/>
    </physiologicalReaction>
</comment>
<dbReference type="GO" id="GO:0005886">
    <property type="term" value="C:plasma membrane"/>
    <property type="evidence" value="ECO:0007669"/>
    <property type="project" value="UniProtKB-SubCell"/>
</dbReference>
<dbReference type="AlphaFoldDB" id="A0A4Z1SUD2"/>
<dbReference type="Gene3D" id="3.40.50.1820">
    <property type="entry name" value="alpha/beta hydrolase"/>
    <property type="match status" value="1"/>
</dbReference>